<reference evidence="9" key="1">
    <citation type="submission" date="2020-10" db="EMBL/GenBank/DDBJ databases">
        <authorList>
            <person name="Gilroy R."/>
        </authorList>
    </citation>
    <scope>NUCLEOTIDE SEQUENCE</scope>
    <source>
        <strain evidence="9">ChiHjej13B12-12457</strain>
    </source>
</reference>
<evidence type="ECO:0000313" key="9">
    <source>
        <dbReference type="EMBL" id="HIR62519.1"/>
    </source>
</evidence>
<evidence type="ECO:0000256" key="3">
    <source>
        <dbReference type="ARBA" id="ARBA00022917"/>
    </source>
</evidence>
<dbReference type="InterPro" id="IPR019815">
    <property type="entry name" value="Translation_initiation_fac_3_C"/>
</dbReference>
<sequence>MATPVKKRPYTGAPRPAAPQQHNEGSNNNGQGNRQPDSRKDDGPRVNDEITAPKVRLVGDNIPQPGIYPLREAQRLAESLELDLVEISAKVDPPVCKIIDYQKYVYQQKKKAKEMKSNASKVVIKEIRFGPNTDEHDFQFKLKHAINFLQEGSKVKAYVFFRGRSILFSEQGEKLLLRFALELEEYGKAEQMPKLEGKRMIMMIAPVKKK</sequence>
<protein>
    <recommendedName>
        <fullName evidence="4 5">Translation initiation factor IF-3</fullName>
    </recommendedName>
</protein>
<dbReference type="InterPro" id="IPR036788">
    <property type="entry name" value="T_IF-3_C_sf"/>
</dbReference>
<dbReference type="InterPro" id="IPR036787">
    <property type="entry name" value="T_IF-3_N_sf"/>
</dbReference>
<feature type="compositionally biased region" description="Basic and acidic residues" evidence="6">
    <location>
        <begin position="36"/>
        <end position="48"/>
    </location>
</feature>
<gene>
    <name evidence="4" type="primary">infC</name>
    <name evidence="9" type="ORF">IAC94_03225</name>
</gene>
<evidence type="ECO:0000256" key="4">
    <source>
        <dbReference type="HAMAP-Rule" id="MF_00080"/>
    </source>
</evidence>
<comment type="subcellular location">
    <subcellularLocation>
        <location evidence="4">Cytoplasm</location>
    </subcellularLocation>
</comment>
<keyword evidence="3 4" id="KW-0648">Protein biosynthesis</keyword>
<evidence type="ECO:0000259" key="8">
    <source>
        <dbReference type="Pfam" id="PF05198"/>
    </source>
</evidence>
<dbReference type="InterPro" id="IPR019814">
    <property type="entry name" value="Translation_initiation_fac_3_N"/>
</dbReference>
<evidence type="ECO:0000313" key="10">
    <source>
        <dbReference type="Proteomes" id="UP000886744"/>
    </source>
</evidence>
<dbReference type="PANTHER" id="PTHR10938:SF0">
    <property type="entry name" value="TRANSLATION INITIATION FACTOR IF-3, MITOCHONDRIAL"/>
    <property type="match status" value="1"/>
</dbReference>
<feature type="domain" description="Translation initiation factor 3 N-terminal" evidence="8">
    <location>
        <begin position="46"/>
        <end position="114"/>
    </location>
</feature>
<feature type="compositionally biased region" description="Polar residues" evidence="6">
    <location>
        <begin position="20"/>
        <end position="35"/>
    </location>
</feature>
<evidence type="ECO:0000256" key="6">
    <source>
        <dbReference type="SAM" id="MobiDB-lite"/>
    </source>
</evidence>
<dbReference type="GO" id="GO:0016020">
    <property type="term" value="C:membrane"/>
    <property type="evidence" value="ECO:0007669"/>
    <property type="project" value="TreeGrafter"/>
</dbReference>
<comment type="subunit">
    <text evidence="4">Monomer.</text>
</comment>
<comment type="function">
    <text evidence="4">IF-3 binds to the 30S ribosomal subunit and shifts the equilibrium between 70S ribosomes and their 50S and 30S subunits in favor of the free subunits, thus enhancing the availability of 30S subunits on which protein synthesis initiation begins.</text>
</comment>
<dbReference type="GO" id="GO:0005829">
    <property type="term" value="C:cytosol"/>
    <property type="evidence" value="ECO:0007669"/>
    <property type="project" value="TreeGrafter"/>
</dbReference>
<evidence type="ECO:0000256" key="5">
    <source>
        <dbReference type="NCBIfam" id="TIGR00168"/>
    </source>
</evidence>
<keyword evidence="2 4" id="KW-0396">Initiation factor</keyword>
<dbReference type="GO" id="GO:0032790">
    <property type="term" value="P:ribosome disassembly"/>
    <property type="evidence" value="ECO:0007669"/>
    <property type="project" value="TreeGrafter"/>
</dbReference>
<dbReference type="SUPFAM" id="SSF54364">
    <property type="entry name" value="Translation initiation factor IF3, N-terminal domain"/>
    <property type="match status" value="1"/>
</dbReference>
<dbReference type="SUPFAM" id="SSF55200">
    <property type="entry name" value="Translation initiation factor IF3, C-terminal domain"/>
    <property type="match status" value="1"/>
</dbReference>
<reference evidence="9" key="2">
    <citation type="journal article" date="2021" name="PeerJ">
        <title>Extensive microbial diversity within the chicken gut microbiome revealed by metagenomics and culture.</title>
        <authorList>
            <person name="Gilroy R."/>
            <person name="Ravi A."/>
            <person name="Getino M."/>
            <person name="Pursley I."/>
            <person name="Horton D.L."/>
            <person name="Alikhan N.F."/>
            <person name="Baker D."/>
            <person name="Gharbi K."/>
            <person name="Hall N."/>
            <person name="Watson M."/>
            <person name="Adriaenssens E.M."/>
            <person name="Foster-Nyarko E."/>
            <person name="Jarju S."/>
            <person name="Secka A."/>
            <person name="Antonio M."/>
            <person name="Oren A."/>
            <person name="Chaudhuri R.R."/>
            <person name="La Ragione R."/>
            <person name="Hildebrand F."/>
            <person name="Pallen M.J."/>
        </authorList>
    </citation>
    <scope>NUCLEOTIDE SEQUENCE</scope>
    <source>
        <strain evidence="9">ChiHjej13B12-12457</strain>
    </source>
</reference>
<dbReference type="HAMAP" id="MF_00080">
    <property type="entry name" value="IF_3"/>
    <property type="match status" value="1"/>
</dbReference>
<evidence type="ECO:0000256" key="2">
    <source>
        <dbReference type="ARBA" id="ARBA00022540"/>
    </source>
</evidence>
<dbReference type="FunFam" id="3.30.110.10:FF:000001">
    <property type="entry name" value="Translation initiation factor IF-3"/>
    <property type="match status" value="1"/>
</dbReference>
<dbReference type="PANTHER" id="PTHR10938">
    <property type="entry name" value="TRANSLATION INITIATION FACTOR IF-3"/>
    <property type="match status" value="1"/>
</dbReference>
<evidence type="ECO:0000259" key="7">
    <source>
        <dbReference type="Pfam" id="PF00707"/>
    </source>
</evidence>
<proteinExistence type="inferred from homology"/>
<dbReference type="Pfam" id="PF05198">
    <property type="entry name" value="IF3_N"/>
    <property type="match status" value="1"/>
</dbReference>
<feature type="region of interest" description="Disordered" evidence="6">
    <location>
        <begin position="1"/>
        <end position="55"/>
    </location>
</feature>
<dbReference type="NCBIfam" id="TIGR00168">
    <property type="entry name" value="infC"/>
    <property type="match status" value="1"/>
</dbReference>
<dbReference type="GO" id="GO:0003743">
    <property type="term" value="F:translation initiation factor activity"/>
    <property type="evidence" value="ECO:0007669"/>
    <property type="project" value="UniProtKB-UniRule"/>
</dbReference>
<dbReference type="Pfam" id="PF00707">
    <property type="entry name" value="IF3_C"/>
    <property type="match status" value="1"/>
</dbReference>
<comment type="similarity">
    <text evidence="1 4">Belongs to the IF-3 family.</text>
</comment>
<feature type="domain" description="Translation initiation factor 3 C-terminal" evidence="7">
    <location>
        <begin position="122"/>
        <end position="206"/>
    </location>
</feature>
<dbReference type="Proteomes" id="UP000886744">
    <property type="component" value="Unassembled WGS sequence"/>
</dbReference>
<dbReference type="InterPro" id="IPR001288">
    <property type="entry name" value="Translation_initiation_fac_3"/>
</dbReference>
<dbReference type="GO" id="GO:0043022">
    <property type="term" value="F:ribosome binding"/>
    <property type="evidence" value="ECO:0007669"/>
    <property type="project" value="TreeGrafter"/>
</dbReference>
<dbReference type="EMBL" id="DVHI01000040">
    <property type="protein sequence ID" value="HIR62519.1"/>
    <property type="molecule type" value="Genomic_DNA"/>
</dbReference>
<dbReference type="Gene3D" id="3.10.20.80">
    <property type="entry name" value="Translation initiation factor 3 (IF-3), N-terminal domain"/>
    <property type="match status" value="1"/>
</dbReference>
<dbReference type="AlphaFoldDB" id="A0A9D1E0F4"/>
<organism evidence="9 10">
    <name type="scientific">Candidatus Coprenecus avistercoris</name>
    <dbReference type="NCBI Taxonomy" id="2840730"/>
    <lineage>
        <taxon>Bacteria</taxon>
        <taxon>Pseudomonadati</taxon>
        <taxon>Bacteroidota</taxon>
        <taxon>Bacteroidia</taxon>
        <taxon>Bacteroidales</taxon>
        <taxon>Rikenellaceae</taxon>
        <taxon>Rikenellaceae incertae sedis</taxon>
        <taxon>Candidatus Coprenecus</taxon>
    </lineage>
</organism>
<evidence type="ECO:0000256" key="1">
    <source>
        <dbReference type="ARBA" id="ARBA00005439"/>
    </source>
</evidence>
<name>A0A9D1E0F4_9BACT</name>
<dbReference type="Gene3D" id="3.30.110.10">
    <property type="entry name" value="Translation initiation factor 3 (IF-3), C-terminal domain"/>
    <property type="match status" value="1"/>
</dbReference>
<accession>A0A9D1E0F4</accession>
<keyword evidence="4" id="KW-0963">Cytoplasm</keyword>
<comment type="caution">
    <text evidence="9">The sequence shown here is derived from an EMBL/GenBank/DDBJ whole genome shotgun (WGS) entry which is preliminary data.</text>
</comment>